<name>A0ABW4ZQ70_9SPHI</name>
<gene>
    <name evidence="2" type="ORF">ACFSJU_17775</name>
</gene>
<evidence type="ECO:0000313" key="2">
    <source>
        <dbReference type="EMBL" id="MFD2164263.1"/>
    </source>
</evidence>
<organism evidence="2 3">
    <name type="scientific">Paradesertivirga mongoliensis</name>
    <dbReference type="NCBI Taxonomy" id="2100740"/>
    <lineage>
        <taxon>Bacteria</taxon>
        <taxon>Pseudomonadati</taxon>
        <taxon>Bacteroidota</taxon>
        <taxon>Sphingobacteriia</taxon>
        <taxon>Sphingobacteriales</taxon>
        <taxon>Sphingobacteriaceae</taxon>
        <taxon>Paradesertivirga</taxon>
    </lineage>
</organism>
<evidence type="ECO:0000256" key="1">
    <source>
        <dbReference type="SAM" id="MobiDB-lite"/>
    </source>
</evidence>
<proteinExistence type="predicted"/>
<evidence type="ECO:0000313" key="3">
    <source>
        <dbReference type="Proteomes" id="UP001597387"/>
    </source>
</evidence>
<protein>
    <submittedName>
        <fullName evidence="2">3-oxoacyl-ACP synthase</fullName>
    </submittedName>
</protein>
<dbReference type="Proteomes" id="UP001597387">
    <property type="component" value="Unassembled WGS sequence"/>
</dbReference>
<reference evidence="3" key="1">
    <citation type="journal article" date="2019" name="Int. J. Syst. Evol. Microbiol.">
        <title>The Global Catalogue of Microorganisms (GCM) 10K type strain sequencing project: providing services to taxonomists for standard genome sequencing and annotation.</title>
        <authorList>
            <consortium name="The Broad Institute Genomics Platform"/>
            <consortium name="The Broad Institute Genome Sequencing Center for Infectious Disease"/>
            <person name="Wu L."/>
            <person name="Ma J."/>
        </authorList>
    </citation>
    <scope>NUCLEOTIDE SEQUENCE [LARGE SCALE GENOMIC DNA]</scope>
    <source>
        <strain evidence="3">KCTC 42217</strain>
    </source>
</reference>
<feature type="region of interest" description="Disordered" evidence="1">
    <location>
        <begin position="31"/>
        <end position="51"/>
    </location>
</feature>
<dbReference type="EMBL" id="JBHUHZ010000003">
    <property type="protein sequence ID" value="MFD2164263.1"/>
    <property type="molecule type" value="Genomic_DNA"/>
</dbReference>
<accession>A0ABW4ZQ70</accession>
<feature type="compositionally biased region" description="Basic and acidic residues" evidence="1">
    <location>
        <begin position="33"/>
        <end position="50"/>
    </location>
</feature>
<keyword evidence="3" id="KW-1185">Reference proteome</keyword>
<dbReference type="RefSeq" id="WP_255904244.1">
    <property type="nucleotide sequence ID" value="NZ_JAFMZO010000004.1"/>
</dbReference>
<sequence length="150" mass="16771">MLSLKQELLRKCFESVDERIKSAENAIVSAKEASQDDTKSSAGDKYETTREMMQQEISRNEAQLYEAGKLKHALSQINIEKTSKTIQNGSIVFTDKGNFFISVSAGQFIVEEQVFFAISAVSPIGKILVGLEKGSGFRFNGKEYRITQVY</sequence>
<comment type="caution">
    <text evidence="2">The sequence shown here is derived from an EMBL/GenBank/DDBJ whole genome shotgun (WGS) entry which is preliminary data.</text>
</comment>